<gene>
    <name evidence="1" type="ORF">SAMN05877753_101543</name>
</gene>
<organism evidence="1 2">
    <name type="scientific">Bacillus oleivorans</name>
    <dbReference type="NCBI Taxonomy" id="1448271"/>
    <lineage>
        <taxon>Bacteria</taxon>
        <taxon>Bacillati</taxon>
        <taxon>Bacillota</taxon>
        <taxon>Bacilli</taxon>
        <taxon>Bacillales</taxon>
        <taxon>Bacillaceae</taxon>
        <taxon>Bacillus</taxon>
    </lineage>
</organism>
<dbReference type="RefSeq" id="WP_097157038.1">
    <property type="nucleotide sequence ID" value="NZ_JBEPMQ010000003.1"/>
</dbReference>
<name>A0A285CI01_9BACI</name>
<protein>
    <submittedName>
        <fullName evidence="1">Uncharacterized protein</fullName>
    </submittedName>
</protein>
<proteinExistence type="predicted"/>
<dbReference type="AlphaFoldDB" id="A0A285CI01"/>
<dbReference type="OrthoDB" id="2428270at2"/>
<reference evidence="1 2" key="1">
    <citation type="submission" date="2017-08" db="EMBL/GenBank/DDBJ databases">
        <authorList>
            <person name="de Groot N.N."/>
        </authorList>
    </citation>
    <scope>NUCLEOTIDE SEQUENCE [LARGE SCALE GENOMIC DNA]</scope>
    <source>
        <strain evidence="1 2">JC228</strain>
    </source>
</reference>
<sequence>MDANEITSFFDQMPEFDNHEEARSWLKGQFHDKCLFRGSDTIDGKQVYFYHLVKNPELYQHYMESFASPRPEEHEITNMQTFESYNTLVITEDGEISIES</sequence>
<evidence type="ECO:0000313" key="1">
    <source>
        <dbReference type="EMBL" id="SNX67224.1"/>
    </source>
</evidence>
<evidence type="ECO:0000313" key="2">
    <source>
        <dbReference type="Proteomes" id="UP000219546"/>
    </source>
</evidence>
<keyword evidence="2" id="KW-1185">Reference proteome</keyword>
<dbReference type="Proteomes" id="UP000219546">
    <property type="component" value="Unassembled WGS sequence"/>
</dbReference>
<dbReference type="EMBL" id="OAOP01000001">
    <property type="protein sequence ID" value="SNX67224.1"/>
    <property type="molecule type" value="Genomic_DNA"/>
</dbReference>
<accession>A0A285CI01</accession>